<dbReference type="Pfam" id="PF19474">
    <property type="entry name" value="DUF6011"/>
    <property type="match status" value="1"/>
</dbReference>
<proteinExistence type="predicted"/>
<dbReference type="EMBL" id="LR796844">
    <property type="protein sequence ID" value="CAB4169393.1"/>
    <property type="molecule type" value="Genomic_DNA"/>
</dbReference>
<evidence type="ECO:0000313" key="2">
    <source>
        <dbReference type="EMBL" id="CAB4198239.1"/>
    </source>
</evidence>
<gene>
    <name evidence="2" type="ORF">UFOVP1305_61</name>
    <name evidence="1" type="ORF">UFOVP896_6</name>
</gene>
<reference evidence="2" key="1">
    <citation type="submission" date="2020-05" db="EMBL/GenBank/DDBJ databases">
        <authorList>
            <person name="Chiriac C."/>
            <person name="Salcher M."/>
            <person name="Ghai R."/>
            <person name="Kavagutti S V."/>
        </authorList>
    </citation>
    <scope>NUCLEOTIDE SEQUENCE</scope>
</reference>
<protein>
    <submittedName>
        <fullName evidence="2">Uncharacterized protein</fullName>
    </submittedName>
</protein>
<evidence type="ECO:0000313" key="1">
    <source>
        <dbReference type="EMBL" id="CAB4169393.1"/>
    </source>
</evidence>
<dbReference type="EMBL" id="LR797254">
    <property type="protein sequence ID" value="CAB4198239.1"/>
    <property type="molecule type" value="Genomic_DNA"/>
</dbReference>
<organism evidence="2">
    <name type="scientific">uncultured Caudovirales phage</name>
    <dbReference type="NCBI Taxonomy" id="2100421"/>
    <lineage>
        <taxon>Viruses</taxon>
        <taxon>Duplodnaviria</taxon>
        <taxon>Heunggongvirae</taxon>
        <taxon>Uroviricota</taxon>
        <taxon>Caudoviricetes</taxon>
        <taxon>Peduoviridae</taxon>
        <taxon>Maltschvirus</taxon>
        <taxon>Maltschvirus maltsch</taxon>
    </lineage>
</organism>
<dbReference type="InterPro" id="IPR046053">
    <property type="entry name" value="DUF6011"/>
</dbReference>
<sequence>MITALEVTAHSSREAAKAAHAIETGTRYVYEPIGDSFLDEAPDFYYCSARTCASFDMLVTLGHEHTGLKVSQIEYREDTTRTLGSTSSTSSRGASNLATEKQIDFLMKLITEMVERFKIIDPEVNVTVDEIVKTLKIETLTKSQASAKIETLVTQAKKDKASGIGVKPAVKVKTVEAPVGIHMLDGVIFKVQVAVHGSGLAYAKRLTIVDGTGEWVYEGRSAAFKSLSESTLLTLEQAAEYGHLYGVCGCCGRVLTDEKSIAAGIGPICASKF</sequence>
<name>A0A6J5RMM1_9CAUD</name>
<accession>A0A6J5RMM1</accession>